<evidence type="ECO:0000313" key="13">
    <source>
        <dbReference type="EMBL" id="GIY77495.1"/>
    </source>
</evidence>
<evidence type="ECO:0000256" key="4">
    <source>
        <dbReference type="ARBA" id="ARBA00042703"/>
    </source>
</evidence>
<dbReference type="Pfam" id="PF00561">
    <property type="entry name" value="Abhydrolase_1"/>
    <property type="match status" value="1"/>
</dbReference>
<comment type="similarity">
    <text evidence="1">Belongs to the AB hydrolase superfamily.</text>
</comment>
<dbReference type="EC" id="3.1.1.116" evidence="3"/>
<dbReference type="InterPro" id="IPR029058">
    <property type="entry name" value="AB_hydrolase_fold"/>
</dbReference>
<protein>
    <recommendedName>
        <fullName evidence="7">sn-1-specific diacylglycerol lipase ABHD11</fullName>
        <ecNumber evidence="3">3.1.1.116</ecNumber>
    </recommendedName>
    <alternativeName>
        <fullName evidence="4">Alpha/beta hydrolase domain-containing protein 11</fullName>
    </alternativeName>
</protein>
<evidence type="ECO:0000256" key="1">
    <source>
        <dbReference type="ARBA" id="ARBA00008645"/>
    </source>
</evidence>
<comment type="catalytic activity">
    <reaction evidence="8">
        <text>1-octadecanoyl-2-(4Z,7Z,10Z,13Z,16Z,19Z-docosahexaenoyl)-sn-glycerol + H2O = 2-(4Z,7Z,10Z,13Z,16Z,19Z-docosahexaenoyl)-glycerol + octadecanoate + H(+)</text>
        <dbReference type="Rhea" id="RHEA:77107"/>
        <dbReference type="ChEBI" id="CHEBI:15377"/>
        <dbReference type="ChEBI" id="CHEBI:15378"/>
        <dbReference type="ChEBI" id="CHEBI:25629"/>
        <dbReference type="ChEBI" id="CHEBI:77129"/>
        <dbReference type="ChEBI" id="CHEBI:186738"/>
    </reaction>
</comment>
<comment type="catalytic activity">
    <reaction evidence="5">
        <text>a 1,2-diacyl-sn-glycerol + H2O = a 2-acylglycerol + a fatty acid + H(+)</text>
        <dbReference type="Rhea" id="RHEA:33275"/>
        <dbReference type="ChEBI" id="CHEBI:15377"/>
        <dbReference type="ChEBI" id="CHEBI:15378"/>
        <dbReference type="ChEBI" id="CHEBI:17389"/>
        <dbReference type="ChEBI" id="CHEBI:17815"/>
        <dbReference type="ChEBI" id="CHEBI:28868"/>
        <dbReference type="EC" id="3.1.1.116"/>
    </reaction>
</comment>
<evidence type="ECO:0000256" key="7">
    <source>
        <dbReference type="ARBA" id="ARBA00044064"/>
    </source>
</evidence>
<evidence type="ECO:0000256" key="6">
    <source>
        <dbReference type="ARBA" id="ARBA00043742"/>
    </source>
</evidence>
<organism evidence="13 14">
    <name type="scientific">Caerostris extrusa</name>
    <name type="common">Bark spider</name>
    <name type="synonym">Caerostris bankana</name>
    <dbReference type="NCBI Taxonomy" id="172846"/>
    <lineage>
        <taxon>Eukaryota</taxon>
        <taxon>Metazoa</taxon>
        <taxon>Ecdysozoa</taxon>
        <taxon>Arthropoda</taxon>
        <taxon>Chelicerata</taxon>
        <taxon>Arachnida</taxon>
        <taxon>Araneae</taxon>
        <taxon>Araneomorphae</taxon>
        <taxon>Entelegynae</taxon>
        <taxon>Araneoidea</taxon>
        <taxon>Araneidae</taxon>
        <taxon>Caerostris</taxon>
    </lineage>
</organism>
<dbReference type="Gene3D" id="3.40.50.1820">
    <property type="entry name" value="alpha/beta hydrolase"/>
    <property type="match status" value="1"/>
</dbReference>
<evidence type="ECO:0000256" key="10">
    <source>
        <dbReference type="ARBA" id="ARBA00048513"/>
    </source>
</evidence>
<evidence type="ECO:0000256" key="2">
    <source>
        <dbReference type="ARBA" id="ARBA00022801"/>
    </source>
</evidence>
<evidence type="ECO:0000256" key="9">
    <source>
        <dbReference type="ARBA" id="ARBA00048504"/>
    </source>
</evidence>
<comment type="catalytic activity">
    <reaction evidence="6">
        <text>a 1,3-diacyl-sn-glycerol + H2O = a 1-acyl-sn-glycerol + a fatty acid + H(+)</text>
        <dbReference type="Rhea" id="RHEA:38503"/>
        <dbReference type="ChEBI" id="CHEBI:15377"/>
        <dbReference type="ChEBI" id="CHEBI:15378"/>
        <dbReference type="ChEBI" id="CHEBI:28868"/>
        <dbReference type="ChEBI" id="CHEBI:64683"/>
        <dbReference type="ChEBI" id="CHEBI:77272"/>
    </reaction>
</comment>
<evidence type="ECO:0000259" key="12">
    <source>
        <dbReference type="Pfam" id="PF00561"/>
    </source>
</evidence>
<evidence type="ECO:0000256" key="5">
    <source>
        <dbReference type="ARBA" id="ARBA00043667"/>
    </source>
</evidence>
<name>A0AAV4W5Z2_CAEEX</name>
<keyword evidence="14" id="KW-1185">Reference proteome</keyword>
<keyword evidence="2" id="KW-0378">Hydrolase</keyword>
<dbReference type="GO" id="GO:0052689">
    <property type="term" value="F:carboxylic ester hydrolase activity"/>
    <property type="evidence" value="ECO:0007669"/>
    <property type="project" value="TreeGrafter"/>
</dbReference>
<dbReference type="PANTHER" id="PTHR46118">
    <property type="entry name" value="PROTEIN ABHD11"/>
    <property type="match status" value="1"/>
</dbReference>
<dbReference type="InterPro" id="IPR000073">
    <property type="entry name" value="AB_hydrolase_1"/>
</dbReference>
<dbReference type="PANTHER" id="PTHR46118:SF4">
    <property type="entry name" value="PROTEIN ABHD11"/>
    <property type="match status" value="1"/>
</dbReference>
<dbReference type="AlphaFoldDB" id="A0AAV4W5Z2"/>
<accession>A0AAV4W5Z2</accession>
<gene>
    <name evidence="13" type="primary">SPAC22H12.03</name>
    <name evidence="13" type="ORF">CEXT_306111</name>
</gene>
<evidence type="ECO:0000256" key="8">
    <source>
        <dbReference type="ARBA" id="ARBA00048283"/>
    </source>
</evidence>
<dbReference type="Proteomes" id="UP001054945">
    <property type="component" value="Unassembled WGS sequence"/>
</dbReference>
<evidence type="ECO:0000313" key="14">
    <source>
        <dbReference type="Proteomes" id="UP001054945"/>
    </source>
</evidence>
<comment type="caution">
    <text evidence="13">The sequence shown here is derived from an EMBL/GenBank/DDBJ whole genome shotgun (WGS) entry which is preliminary data.</text>
</comment>
<comment type="catalytic activity">
    <reaction evidence="10">
        <text>1-octadecanoyl-2-(9Z-octadecenoyl)-sn-glycerol + H2O = 2-(9Z-octadecenoyl)-glycerol + octadecanoate + H(+)</text>
        <dbReference type="Rhea" id="RHEA:77103"/>
        <dbReference type="ChEBI" id="CHEBI:15377"/>
        <dbReference type="ChEBI" id="CHEBI:15378"/>
        <dbReference type="ChEBI" id="CHEBI:25629"/>
        <dbReference type="ChEBI" id="CHEBI:73990"/>
        <dbReference type="ChEBI" id="CHEBI:75468"/>
    </reaction>
</comment>
<dbReference type="EMBL" id="BPLR01015636">
    <property type="protein sequence ID" value="GIY77495.1"/>
    <property type="molecule type" value="Genomic_DNA"/>
</dbReference>
<feature type="domain" description="AB hydrolase-1" evidence="12">
    <location>
        <begin position="69"/>
        <end position="315"/>
    </location>
</feature>
<evidence type="ECO:0000256" key="3">
    <source>
        <dbReference type="ARBA" id="ARBA00026104"/>
    </source>
</evidence>
<reference evidence="13 14" key="1">
    <citation type="submission" date="2021-06" db="EMBL/GenBank/DDBJ databases">
        <title>Caerostris extrusa draft genome.</title>
        <authorList>
            <person name="Kono N."/>
            <person name="Arakawa K."/>
        </authorList>
    </citation>
    <scope>NUCLEOTIDE SEQUENCE [LARGE SCALE GENOMIC DNA]</scope>
</reference>
<comment type="catalytic activity">
    <reaction evidence="11">
        <text>1-octadecanoyl-2-(5Z,8Z,11Z,14Z-eicosatetraenoyl)-sn-glycerol + H2O = 2-(5Z,8Z,11Z,14Z-eicosatetraenoyl)-glycerol + octadecanoate + H(+)</text>
        <dbReference type="Rhea" id="RHEA:38507"/>
        <dbReference type="ChEBI" id="CHEBI:15377"/>
        <dbReference type="ChEBI" id="CHEBI:15378"/>
        <dbReference type="ChEBI" id="CHEBI:25629"/>
        <dbReference type="ChEBI" id="CHEBI:52392"/>
        <dbReference type="ChEBI" id="CHEBI:75728"/>
    </reaction>
</comment>
<comment type="catalytic activity">
    <reaction evidence="9">
        <text>1,2-didecanoylglycerol + H2O = decanoylglycerol + decanoate + H(+)</text>
        <dbReference type="Rhea" id="RHEA:48596"/>
        <dbReference type="ChEBI" id="CHEBI:11152"/>
        <dbReference type="ChEBI" id="CHEBI:15377"/>
        <dbReference type="ChEBI" id="CHEBI:15378"/>
        <dbReference type="ChEBI" id="CHEBI:27689"/>
        <dbReference type="ChEBI" id="CHEBI:90605"/>
    </reaction>
</comment>
<dbReference type="SUPFAM" id="SSF53474">
    <property type="entry name" value="alpha/beta-Hydrolases"/>
    <property type="match status" value="1"/>
</dbReference>
<proteinExistence type="inferred from homology"/>
<evidence type="ECO:0000256" key="11">
    <source>
        <dbReference type="ARBA" id="ARBA00048919"/>
    </source>
</evidence>
<sequence length="336" mass="38576">MNGNFCGRFIQGLAKNLIKAKPQLPQCRQIIIKRKCSSVVYPSSLPYRYTPVHFAYDLILPAKANDELPPLIFLHGINSAKEWCWGELPQIIADRTQRKAYSLDARNHGDSGWFEDFDFDLNVEDLLYFMDEHCIEKAAIVGHSMGGLTGYRAAVKAPERFEMLIVEEMYAKKVPQDVMDFLTVTSKLWIEAEECMPAGLEEEEAERFITEYVRSKNPSLAPQKKGRPDTSGLTGLLRKDPSGRYVFKANLRVIQHKVSDIDSMMSEVDGVYEGPTYVIYGSRSPFEIYNHKENIQSHFPKAVFLEFQAVGHYVHKKYPKEFTEKVVKYILEQTEK</sequence>